<proteinExistence type="inferred from homology"/>
<keyword evidence="15" id="KW-1185">Reference proteome</keyword>
<dbReference type="InterPro" id="IPR006638">
    <property type="entry name" value="Elp3/MiaA/NifB-like_rSAM"/>
</dbReference>
<dbReference type="RefSeq" id="WP_004339666.1">
    <property type="nucleotide sequence ID" value="NZ_AMXE01000048.1"/>
</dbReference>
<dbReference type="EMBL" id="AMXE01000048">
    <property type="protein sequence ID" value="ENO86818.1"/>
    <property type="molecule type" value="Genomic_DNA"/>
</dbReference>
<dbReference type="SMART" id="SM00729">
    <property type="entry name" value="Elp3"/>
    <property type="match status" value="1"/>
</dbReference>
<dbReference type="GO" id="GO:0006777">
    <property type="term" value="P:Mo-molybdopterin cofactor biosynthetic process"/>
    <property type="evidence" value="ECO:0007669"/>
    <property type="project" value="UniProtKB-UniRule"/>
</dbReference>
<dbReference type="PROSITE" id="PS51918">
    <property type="entry name" value="RADICAL_SAM"/>
    <property type="match status" value="1"/>
</dbReference>
<comment type="cofactor">
    <cofactor evidence="12">
        <name>[4Fe-4S] cluster</name>
        <dbReference type="ChEBI" id="CHEBI:49883"/>
    </cofactor>
    <text evidence="12">Binds 2 [4Fe-4S] clusters. Binds 1 [4Fe-4S] cluster coordinated with 3 cysteines and an exchangeable S-adenosyl-L-methionine and 1 [4Fe-4S] cluster coordinated with 3 cysteines and the GTP-derived substrate.</text>
</comment>
<feature type="binding site" evidence="12">
    <location>
        <position position="47"/>
    </location>
    <ligand>
        <name>[4Fe-4S] cluster</name>
        <dbReference type="ChEBI" id="CHEBI:49883"/>
        <label>1</label>
        <note>4Fe-4S-S-AdoMet</note>
    </ligand>
</feature>
<evidence type="ECO:0000256" key="5">
    <source>
        <dbReference type="ARBA" id="ARBA00022741"/>
    </source>
</evidence>
<dbReference type="GO" id="GO:0061799">
    <property type="term" value="F:cyclic pyranopterin monophosphate synthase activity"/>
    <property type="evidence" value="ECO:0007669"/>
    <property type="project" value="TreeGrafter"/>
</dbReference>
<feature type="binding site" evidence="12">
    <location>
        <position position="40"/>
    </location>
    <ligand>
        <name>GTP</name>
        <dbReference type="ChEBI" id="CHEBI:37565"/>
    </ligand>
</feature>
<name>N6YXF9_THAL4</name>
<keyword evidence="8 12" id="KW-0342">GTP-binding</keyword>
<dbReference type="InterPro" id="IPR058240">
    <property type="entry name" value="rSAM_sf"/>
</dbReference>
<feature type="binding site" evidence="12">
    <location>
        <position position="287"/>
    </location>
    <ligand>
        <name>[4Fe-4S] cluster</name>
        <dbReference type="ChEBI" id="CHEBI:49883"/>
        <label>2</label>
        <note>4Fe-4S-substrate</note>
    </ligand>
</feature>
<dbReference type="EC" id="4.1.99.22" evidence="1 12"/>
<dbReference type="CDD" id="cd01335">
    <property type="entry name" value="Radical_SAM"/>
    <property type="match status" value="1"/>
</dbReference>
<keyword evidence="7 12" id="KW-0411">Iron-sulfur</keyword>
<dbReference type="CDD" id="cd21117">
    <property type="entry name" value="Twitch_MoaA"/>
    <property type="match status" value="1"/>
</dbReference>
<evidence type="ECO:0000256" key="12">
    <source>
        <dbReference type="HAMAP-Rule" id="MF_01225"/>
    </source>
</evidence>
<dbReference type="GO" id="GO:0046872">
    <property type="term" value="F:metal ion binding"/>
    <property type="evidence" value="ECO:0007669"/>
    <property type="project" value="UniProtKB-KW"/>
</dbReference>
<evidence type="ECO:0000256" key="7">
    <source>
        <dbReference type="ARBA" id="ARBA00023014"/>
    </source>
</evidence>
<dbReference type="Pfam" id="PF06463">
    <property type="entry name" value="Mob_synth_C"/>
    <property type="match status" value="1"/>
</dbReference>
<comment type="pathway">
    <text evidence="12">Cofactor biosynthesis; molybdopterin biosynthesis.</text>
</comment>
<evidence type="ECO:0000256" key="8">
    <source>
        <dbReference type="ARBA" id="ARBA00023134"/>
    </source>
</evidence>
<dbReference type="eggNOG" id="COG2896">
    <property type="taxonomic scope" value="Bacteria"/>
</dbReference>
<feature type="domain" description="Radical SAM core" evidence="13">
    <location>
        <begin position="31"/>
        <end position="250"/>
    </location>
</feature>
<dbReference type="InterPro" id="IPR000385">
    <property type="entry name" value="MoaA_NifB_PqqE_Fe-S-bd_CS"/>
</dbReference>
<dbReference type="GO" id="GO:0061798">
    <property type="term" value="F:GTP 3',8'-cyclase activity"/>
    <property type="evidence" value="ECO:0007669"/>
    <property type="project" value="UniProtKB-UniRule"/>
</dbReference>
<comment type="catalytic activity">
    <reaction evidence="11 12">
        <text>GTP + AH2 + S-adenosyl-L-methionine = (8S)-3',8-cyclo-7,8-dihydroguanosine 5'-triphosphate + 5'-deoxyadenosine + L-methionine + A + H(+)</text>
        <dbReference type="Rhea" id="RHEA:49576"/>
        <dbReference type="ChEBI" id="CHEBI:13193"/>
        <dbReference type="ChEBI" id="CHEBI:15378"/>
        <dbReference type="ChEBI" id="CHEBI:17319"/>
        <dbReference type="ChEBI" id="CHEBI:17499"/>
        <dbReference type="ChEBI" id="CHEBI:37565"/>
        <dbReference type="ChEBI" id="CHEBI:57844"/>
        <dbReference type="ChEBI" id="CHEBI:59789"/>
        <dbReference type="ChEBI" id="CHEBI:131766"/>
        <dbReference type="EC" id="4.1.99.22"/>
    </reaction>
</comment>
<dbReference type="SFLD" id="SFLDG01386">
    <property type="entry name" value="main_SPASM_domain-containing"/>
    <property type="match status" value="1"/>
</dbReference>
<dbReference type="Proteomes" id="UP000013232">
    <property type="component" value="Unassembled WGS sequence"/>
</dbReference>
<dbReference type="Pfam" id="PF04055">
    <property type="entry name" value="Radical_SAM"/>
    <property type="match status" value="1"/>
</dbReference>
<feature type="binding site" evidence="12">
    <location>
        <begin position="289"/>
        <end position="291"/>
    </location>
    <ligand>
        <name>GTP</name>
        <dbReference type="ChEBI" id="CHEBI:37565"/>
    </ligand>
</feature>
<comment type="subunit">
    <text evidence="12">Monomer and homodimer.</text>
</comment>
<dbReference type="GO" id="GO:0005525">
    <property type="term" value="F:GTP binding"/>
    <property type="evidence" value="ECO:0007669"/>
    <property type="project" value="UniProtKB-UniRule"/>
</dbReference>
<evidence type="ECO:0000259" key="13">
    <source>
        <dbReference type="PROSITE" id="PS51918"/>
    </source>
</evidence>
<keyword evidence="2 12" id="KW-0004">4Fe-4S</keyword>
<dbReference type="SUPFAM" id="SSF102114">
    <property type="entry name" value="Radical SAM enzymes"/>
    <property type="match status" value="1"/>
</dbReference>
<dbReference type="SFLD" id="SFLDG01067">
    <property type="entry name" value="SPASM/twitch_domain_containing"/>
    <property type="match status" value="1"/>
</dbReference>
<dbReference type="AlphaFoldDB" id="N6YXF9"/>
<accession>N6YXF9</accession>
<comment type="caution">
    <text evidence="14">The sequence shown here is derived from an EMBL/GenBank/DDBJ whole genome shotgun (WGS) entry which is preliminary data.</text>
</comment>
<feature type="binding site" evidence="12">
    <location>
        <position position="53"/>
    </location>
    <ligand>
        <name>S-adenosyl-L-methionine</name>
        <dbReference type="ChEBI" id="CHEBI:59789"/>
    </ligand>
</feature>
<dbReference type="NCBIfam" id="TIGR02666">
    <property type="entry name" value="moaA"/>
    <property type="match status" value="1"/>
</dbReference>
<dbReference type="SFLD" id="SFLDG01383">
    <property type="entry name" value="cyclic_pyranopterin_phosphate"/>
    <property type="match status" value="1"/>
</dbReference>
<feature type="binding site" evidence="12">
    <location>
        <position position="98"/>
    </location>
    <ligand>
        <name>S-adenosyl-L-methionine</name>
        <dbReference type="ChEBI" id="CHEBI:59789"/>
    </ligand>
</feature>
<comment type="similarity">
    <text evidence="12">Belongs to the radical SAM superfamily. MoaA family.</text>
</comment>
<dbReference type="InterPro" id="IPR007197">
    <property type="entry name" value="rSAM"/>
</dbReference>
<dbReference type="GO" id="GO:1904047">
    <property type="term" value="F:S-adenosyl-L-methionine binding"/>
    <property type="evidence" value="ECO:0007669"/>
    <property type="project" value="UniProtKB-UniRule"/>
</dbReference>
<keyword evidence="10 12" id="KW-0456">Lyase</keyword>
<keyword evidence="6 12" id="KW-0408">Iron</keyword>
<evidence type="ECO:0000256" key="4">
    <source>
        <dbReference type="ARBA" id="ARBA00022723"/>
    </source>
</evidence>
<dbReference type="OrthoDB" id="9763993at2"/>
<keyword evidence="5 12" id="KW-0547">Nucleotide-binding</keyword>
<gene>
    <name evidence="12 14" type="primary">moaA</name>
    <name evidence="14" type="ORF">C666_12440</name>
</gene>
<feature type="binding site" evidence="12">
    <location>
        <position position="94"/>
    </location>
    <ligand>
        <name>GTP</name>
        <dbReference type="ChEBI" id="CHEBI:37565"/>
    </ligand>
</feature>
<dbReference type="STRING" id="1123367.GCA_000621305_00826"/>
<dbReference type="GO" id="GO:0051539">
    <property type="term" value="F:4 iron, 4 sulfur cluster binding"/>
    <property type="evidence" value="ECO:0007669"/>
    <property type="project" value="UniProtKB-UniRule"/>
</dbReference>
<feature type="binding site" evidence="12">
    <location>
        <position position="148"/>
    </location>
    <ligand>
        <name>S-adenosyl-L-methionine</name>
        <dbReference type="ChEBI" id="CHEBI:59789"/>
    </ligand>
</feature>
<keyword evidence="4 12" id="KW-0479">Metal-binding</keyword>
<evidence type="ECO:0000256" key="11">
    <source>
        <dbReference type="ARBA" id="ARBA00048697"/>
    </source>
</evidence>
<dbReference type="Gene3D" id="3.20.20.70">
    <property type="entry name" value="Aldolase class I"/>
    <property type="match status" value="1"/>
</dbReference>
<dbReference type="InterPro" id="IPR013483">
    <property type="entry name" value="MoaA"/>
</dbReference>
<dbReference type="InterPro" id="IPR050105">
    <property type="entry name" value="MoCo_biosynth_MoaA/MoaC"/>
</dbReference>
<dbReference type="HAMAP" id="MF_01225_B">
    <property type="entry name" value="MoaA_B"/>
    <property type="match status" value="1"/>
</dbReference>
<feature type="binding site" evidence="12">
    <location>
        <position position="220"/>
    </location>
    <ligand>
        <name>S-adenosyl-L-methionine</name>
        <dbReference type="ChEBI" id="CHEBI:59789"/>
    </ligand>
</feature>
<evidence type="ECO:0000256" key="1">
    <source>
        <dbReference type="ARBA" id="ARBA00012167"/>
    </source>
</evidence>
<protein>
    <recommendedName>
        <fullName evidence="1 12">GTP 3',8-cyclase</fullName>
        <ecNumber evidence="1 12">4.1.99.22</ecNumber>
    </recommendedName>
    <alternativeName>
        <fullName evidence="12">Molybdenum cofactor biosynthesis protein A</fullName>
    </alternativeName>
</protein>
<feature type="binding site" evidence="12">
    <location>
        <position position="51"/>
    </location>
    <ligand>
        <name>[4Fe-4S] cluster</name>
        <dbReference type="ChEBI" id="CHEBI:49883"/>
        <label>1</label>
        <note>4Fe-4S-S-AdoMet</note>
    </ligand>
</feature>
<comment type="function">
    <text evidence="12">Catalyzes the cyclization of GTP to (8S)-3',8-cyclo-7,8-dihydroguanosine 5'-triphosphate.</text>
</comment>
<dbReference type="PROSITE" id="PS01305">
    <property type="entry name" value="MOAA_NIFB_PQQE"/>
    <property type="match status" value="1"/>
</dbReference>
<reference evidence="14 15" key="1">
    <citation type="submission" date="2012-09" db="EMBL/GenBank/DDBJ databases">
        <title>Draft Genome Sequences of 6 Strains from Genus Thauera.</title>
        <authorList>
            <person name="Liu B."/>
            <person name="Shapleigh J.P."/>
            <person name="Frostegard A.H."/>
        </authorList>
    </citation>
    <scope>NUCLEOTIDE SEQUENCE [LARGE SCALE GENOMIC DNA]</scope>
    <source>
        <strain evidence="15">47Lol / DSM 12138</strain>
    </source>
</reference>
<dbReference type="InterPro" id="IPR010505">
    <property type="entry name" value="MoaA_twitch"/>
</dbReference>
<feature type="binding site" evidence="12">
    <location>
        <position position="284"/>
    </location>
    <ligand>
        <name>[4Fe-4S] cluster</name>
        <dbReference type="ChEBI" id="CHEBI:49883"/>
        <label>2</label>
        <note>4Fe-4S-substrate</note>
    </ligand>
</feature>
<dbReference type="InterPro" id="IPR040064">
    <property type="entry name" value="MoaA-like"/>
</dbReference>
<organism evidence="14 15">
    <name type="scientific">Thauera linaloolentis (strain DSM 12138 / JCM 21573 / CCUG 41526 / CIP 105981 / IAM 15112 / NBRC 102519 / 47Lol)</name>
    <dbReference type="NCBI Taxonomy" id="1123367"/>
    <lineage>
        <taxon>Bacteria</taxon>
        <taxon>Pseudomonadati</taxon>
        <taxon>Pseudomonadota</taxon>
        <taxon>Betaproteobacteria</taxon>
        <taxon>Rhodocyclales</taxon>
        <taxon>Zoogloeaceae</taxon>
        <taxon>Thauera</taxon>
    </lineage>
</organism>
<keyword evidence="9 12" id="KW-0501">Molybdenum cofactor biosynthesis</keyword>
<feature type="binding site" evidence="12">
    <location>
        <position position="54"/>
    </location>
    <ligand>
        <name>[4Fe-4S] cluster</name>
        <dbReference type="ChEBI" id="CHEBI:49883"/>
        <label>1</label>
        <note>4Fe-4S-S-AdoMet</note>
    </ligand>
</feature>
<dbReference type="InterPro" id="IPR013785">
    <property type="entry name" value="Aldolase_TIM"/>
</dbReference>
<sequence>MKVIPIHDASIPMPAGGPAQALAAGGAVLDQRGRGMRDLRISVTDRCNFRCIYCMPREVFDDDYPFLPRRELLSFEEILRVARLFAARGVRKIRITGGEPLLRKHVENLIEMLAGLDGMEVTLTTNGVLLPRMARSLKDAGLHRVTVSLDALDDALFRRMNDADYPVEKVLEGIAAAKDAGLGPVKVNMVVKRGTNDGDIEAMAAHFRHSGHILRFIEFMDVGASNGWKMDEVLPSREVVARIARLHPLEPVSPNYSGEVAERWRYEDGAGEIGVISSVTQAFCSSCTRIRLSTEGRLYTCLFAQHGHDLRGLLRSGAGDAQLDAAITRVWQGREDRYSEVRTAETAALRKIEMSYIGG</sequence>
<evidence type="ECO:0000256" key="9">
    <source>
        <dbReference type="ARBA" id="ARBA00023150"/>
    </source>
</evidence>
<evidence type="ECO:0000256" key="10">
    <source>
        <dbReference type="ARBA" id="ARBA00023239"/>
    </source>
</evidence>
<dbReference type="SFLD" id="SFLDS00029">
    <property type="entry name" value="Radical_SAM"/>
    <property type="match status" value="1"/>
</dbReference>
<dbReference type="PANTHER" id="PTHR22960">
    <property type="entry name" value="MOLYBDOPTERIN COFACTOR SYNTHESIS PROTEIN A"/>
    <property type="match status" value="1"/>
</dbReference>
<evidence type="ECO:0000256" key="2">
    <source>
        <dbReference type="ARBA" id="ARBA00022485"/>
    </source>
</evidence>
<keyword evidence="3 12" id="KW-0949">S-adenosyl-L-methionine</keyword>
<evidence type="ECO:0000313" key="14">
    <source>
        <dbReference type="EMBL" id="ENO86818.1"/>
    </source>
</evidence>
<feature type="binding site" evidence="12">
    <location>
        <position position="186"/>
    </location>
    <ligand>
        <name>GTP</name>
        <dbReference type="ChEBI" id="CHEBI:37565"/>
    </ligand>
</feature>
<evidence type="ECO:0000313" key="15">
    <source>
        <dbReference type="Proteomes" id="UP000013232"/>
    </source>
</evidence>
<dbReference type="UniPathway" id="UPA00344"/>
<dbReference type="PANTHER" id="PTHR22960:SF0">
    <property type="entry name" value="MOLYBDENUM COFACTOR BIOSYNTHESIS PROTEIN 1"/>
    <property type="match status" value="1"/>
</dbReference>
<evidence type="ECO:0000256" key="3">
    <source>
        <dbReference type="ARBA" id="ARBA00022691"/>
    </source>
</evidence>
<feature type="binding site" evidence="12">
    <location>
        <position position="124"/>
    </location>
    <ligand>
        <name>GTP</name>
        <dbReference type="ChEBI" id="CHEBI:37565"/>
    </ligand>
</feature>
<evidence type="ECO:0000256" key="6">
    <source>
        <dbReference type="ARBA" id="ARBA00023004"/>
    </source>
</evidence>
<feature type="binding site" evidence="12">
    <location>
        <position position="301"/>
    </location>
    <ligand>
        <name>[4Fe-4S] cluster</name>
        <dbReference type="ChEBI" id="CHEBI:49883"/>
        <label>2</label>
        <note>4Fe-4S-substrate</note>
    </ligand>
</feature>